<keyword evidence="4" id="KW-1185">Reference proteome</keyword>
<feature type="transmembrane region" description="Helical" evidence="2">
    <location>
        <begin position="150"/>
        <end position="171"/>
    </location>
</feature>
<feature type="region of interest" description="Disordered" evidence="1">
    <location>
        <begin position="184"/>
        <end position="219"/>
    </location>
</feature>
<gene>
    <name evidence="3" type="ORF">V1634_08715</name>
</gene>
<evidence type="ECO:0000313" key="3">
    <source>
        <dbReference type="EMBL" id="MEE6306903.1"/>
    </source>
</evidence>
<feature type="transmembrane region" description="Helical" evidence="2">
    <location>
        <begin position="124"/>
        <end position="144"/>
    </location>
</feature>
<keyword evidence="2" id="KW-0812">Transmembrane</keyword>
<keyword evidence="2" id="KW-1133">Transmembrane helix</keyword>
<evidence type="ECO:0000313" key="4">
    <source>
        <dbReference type="Proteomes" id="UP001339911"/>
    </source>
</evidence>
<dbReference type="Proteomes" id="UP001339911">
    <property type="component" value="Unassembled WGS sequence"/>
</dbReference>
<keyword evidence="2" id="KW-0472">Membrane</keyword>
<protein>
    <submittedName>
        <fullName evidence="3">Uncharacterized protein</fullName>
    </submittedName>
</protein>
<organism evidence="3 4">
    <name type="scientific">Plantactinospora veratri</name>
    <dbReference type="NCBI Taxonomy" id="1436122"/>
    <lineage>
        <taxon>Bacteria</taxon>
        <taxon>Bacillati</taxon>
        <taxon>Actinomycetota</taxon>
        <taxon>Actinomycetes</taxon>
        <taxon>Micromonosporales</taxon>
        <taxon>Micromonosporaceae</taxon>
        <taxon>Plantactinospora</taxon>
    </lineage>
</organism>
<evidence type="ECO:0000256" key="2">
    <source>
        <dbReference type="SAM" id="Phobius"/>
    </source>
</evidence>
<name>A0ABU7SAF2_9ACTN</name>
<evidence type="ECO:0000256" key="1">
    <source>
        <dbReference type="SAM" id="MobiDB-lite"/>
    </source>
</evidence>
<reference evidence="3 4" key="1">
    <citation type="submission" date="2024-01" db="EMBL/GenBank/DDBJ databases">
        <title>Genome insights into Plantactinospora veratri sp. nov.</title>
        <authorList>
            <person name="Wang L."/>
        </authorList>
    </citation>
    <scope>NUCLEOTIDE SEQUENCE [LARGE SCALE GENOMIC DNA]</scope>
    <source>
        <strain evidence="3 4">NEAU-FHS4</strain>
    </source>
</reference>
<comment type="caution">
    <text evidence="3">The sequence shown here is derived from an EMBL/GenBank/DDBJ whole genome shotgun (WGS) entry which is preliminary data.</text>
</comment>
<proteinExistence type="predicted"/>
<dbReference type="RefSeq" id="WP_331207221.1">
    <property type="nucleotide sequence ID" value="NZ_JAZGQL010000005.1"/>
</dbReference>
<accession>A0ABU7SAF2</accession>
<dbReference type="EMBL" id="JAZGQL010000005">
    <property type="protein sequence ID" value="MEE6306903.1"/>
    <property type="molecule type" value="Genomic_DNA"/>
</dbReference>
<sequence>MTLALPEAAHVLSGVARLVGVDDPIQMLKEFQQFVDTDELRRAATEVWGTSPTSSPTSAALDGHAERLVDEFLRTVEDRWQGTASEAYERYLGEVRAALHQEADSIPIVGGALVMVADGIELTWLEMVGAVLTAVGLILSVVSLVGAGNIIVSLLGLIGGLASGVITYLSMARPRVELLAKHESTLDGKGRHSNSPVDALPSIDGRAWGWTPKTADPNT</sequence>